<dbReference type="GO" id="GO:0036430">
    <property type="term" value="F:CMP kinase activity"/>
    <property type="evidence" value="ECO:0007669"/>
    <property type="project" value="RHEA"/>
</dbReference>
<evidence type="ECO:0000256" key="2">
    <source>
        <dbReference type="ARBA" id="ARBA00012906"/>
    </source>
</evidence>
<comment type="catalytic activity">
    <reaction evidence="7">
        <text>dCMP + ATP = dCDP + ADP</text>
        <dbReference type="Rhea" id="RHEA:25094"/>
        <dbReference type="ChEBI" id="CHEBI:30616"/>
        <dbReference type="ChEBI" id="CHEBI:57566"/>
        <dbReference type="ChEBI" id="CHEBI:58593"/>
        <dbReference type="ChEBI" id="CHEBI:456216"/>
        <dbReference type="EC" id="2.7.4.25"/>
    </reaction>
</comment>
<evidence type="ECO:0000256" key="1">
    <source>
        <dbReference type="ARBA" id="ARBA00009427"/>
    </source>
</evidence>
<comment type="catalytic activity">
    <reaction evidence="8">
        <text>CMP + ATP = CDP + ADP</text>
        <dbReference type="Rhea" id="RHEA:11600"/>
        <dbReference type="ChEBI" id="CHEBI:30616"/>
        <dbReference type="ChEBI" id="CHEBI:58069"/>
        <dbReference type="ChEBI" id="CHEBI:60377"/>
        <dbReference type="ChEBI" id="CHEBI:456216"/>
        <dbReference type="EC" id="2.7.4.25"/>
    </reaction>
</comment>
<evidence type="ECO:0000259" key="9">
    <source>
        <dbReference type="Pfam" id="PF02224"/>
    </source>
</evidence>
<dbReference type="EMBL" id="VSSQ01007034">
    <property type="protein sequence ID" value="MPM34642.1"/>
    <property type="molecule type" value="Genomic_DNA"/>
</dbReference>
<feature type="domain" description="Cytidylate kinase" evidence="9">
    <location>
        <begin position="15"/>
        <end position="227"/>
    </location>
</feature>
<accession>A0A644Z1N3</accession>
<keyword evidence="3 10" id="KW-0808">Transferase</keyword>
<comment type="caution">
    <text evidence="10">The sequence shown here is derived from an EMBL/GenBank/DDBJ whole genome shotgun (WGS) entry which is preliminary data.</text>
</comment>
<evidence type="ECO:0000256" key="4">
    <source>
        <dbReference type="ARBA" id="ARBA00022741"/>
    </source>
</evidence>
<name>A0A644Z1N3_9ZZZZ</name>
<dbReference type="GO" id="GO:0036431">
    <property type="term" value="F:dCMP kinase activity"/>
    <property type="evidence" value="ECO:0007669"/>
    <property type="project" value="InterPro"/>
</dbReference>
<sequence>MFVFCIRMEKREIIIAIDGHSSTGKSTFAKAVSKRYGLTYVDTGALYRGVTLAAIRAGVVAASEGSGGNKLDTILQGLLLEFRPTGIERASELYLNGENIEHKIRSLEVAGHVSNIASRPAVRNYVDEMLHQYGVKGGVVMDGRDIGTVVFPDADLKIFMTADPAIRAKRRYDELASKGEKADFEEVLKNVIERDHMDETRETAPLRRATDAILLDNSYMTQEDQMKWIEKILEEKWGLAPV</sequence>
<dbReference type="EC" id="2.7.4.25" evidence="2"/>
<dbReference type="GO" id="GO:0005524">
    <property type="term" value="F:ATP binding"/>
    <property type="evidence" value="ECO:0007669"/>
    <property type="project" value="UniProtKB-KW"/>
</dbReference>
<organism evidence="10">
    <name type="scientific">bioreactor metagenome</name>
    <dbReference type="NCBI Taxonomy" id="1076179"/>
    <lineage>
        <taxon>unclassified sequences</taxon>
        <taxon>metagenomes</taxon>
        <taxon>ecological metagenomes</taxon>
    </lineage>
</organism>
<evidence type="ECO:0000256" key="8">
    <source>
        <dbReference type="ARBA" id="ARBA00048478"/>
    </source>
</evidence>
<evidence type="ECO:0000313" key="10">
    <source>
        <dbReference type="EMBL" id="MPM34642.1"/>
    </source>
</evidence>
<dbReference type="CDD" id="cd02020">
    <property type="entry name" value="CMPK"/>
    <property type="match status" value="1"/>
</dbReference>
<evidence type="ECO:0000256" key="7">
    <source>
        <dbReference type="ARBA" id="ARBA00047615"/>
    </source>
</evidence>
<dbReference type="SUPFAM" id="SSF52540">
    <property type="entry name" value="P-loop containing nucleoside triphosphate hydrolases"/>
    <property type="match status" value="1"/>
</dbReference>
<dbReference type="InterPro" id="IPR011994">
    <property type="entry name" value="Cytidylate_kinase_dom"/>
</dbReference>
<keyword evidence="6" id="KW-0067">ATP-binding</keyword>
<gene>
    <name evidence="10" type="primary">cmk_36</name>
    <name evidence="10" type="ORF">SDC9_81229</name>
</gene>
<evidence type="ECO:0000256" key="6">
    <source>
        <dbReference type="ARBA" id="ARBA00022840"/>
    </source>
</evidence>
<evidence type="ECO:0000256" key="5">
    <source>
        <dbReference type="ARBA" id="ARBA00022777"/>
    </source>
</evidence>
<dbReference type="NCBIfam" id="TIGR00017">
    <property type="entry name" value="cmk"/>
    <property type="match status" value="1"/>
</dbReference>
<keyword evidence="4" id="KW-0547">Nucleotide-binding</keyword>
<dbReference type="AlphaFoldDB" id="A0A644Z1N3"/>
<dbReference type="InterPro" id="IPR003136">
    <property type="entry name" value="Cytidylate_kin"/>
</dbReference>
<reference evidence="10" key="1">
    <citation type="submission" date="2019-08" db="EMBL/GenBank/DDBJ databases">
        <authorList>
            <person name="Kucharzyk K."/>
            <person name="Murdoch R.W."/>
            <person name="Higgins S."/>
            <person name="Loffler F."/>
        </authorList>
    </citation>
    <scope>NUCLEOTIDE SEQUENCE</scope>
</reference>
<dbReference type="Gene3D" id="3.40.50.300">
    <property type="entry name" value="P-loop containing nucleotide triphosphate hydrolases"/>
    <property type="match status" value="1"/>
</dbReference>
<evidence type="ECO:0000256" key="3">
    <source>
        <dbReference type="ARBA" id="ARBA00022679"/>
    </source>
</evidence>
<proteinExistence type="inferred from homology"/>
<protein>
    <recommendedName>
        <fullName evidence="2">(d)CMP kinase</fullName>
        <ecNumber evidence="2">2.7.4.25</ecNumber>
    </recommendedName>
</protein>
<keyword evidence="5 10" id="KW-0418">Kinase</keyword>
<dbReference type="HAMAP" id="MF_00238">
    <property type="entry name" value="Cytidyl_kinase_type1"/>
    <property type="match status" value="1"/>
</dbReference>
<dbReference type="Pfam" id="PF02224">
    <property type="entry name" value="Cytidylate_kin"/>
    <property type="match status" value="1"/>
</dbReference>
<comment type="similarity">
    <text evidence="1">Belongs to the cytidylate kinase family. Type 1 subfamily.</text>
</comment>
<dbReference type="InterPro" id="IPR027417">
    <property type="entry name" value="P-loop_NTPase"/>
</dbReference>